<dbReference type="PANTHER" id="PTHR40661:SF1">
    <property type="entry name" value="HTH CRO_C1-TYPE DOMAIN-CONTAINING PROTEIN"/>
    <property type="match status" value="1"/>
</dbReference>
<dbReference type="Gene3D" id="1.10.260.40">
    <property type="entry name" value="lambda repressor-like DNA-binding domains"/>
    <property type="match status" value="1"/>
</dbReference>
<dbReference type="PANTHER" id="PTHR40661">
    <property type="match status" value="1"/>
</dbReference>
<keyword evidence="1" id="KW-0805">Transcription regulation</keyword>
<dbReference type="InterPro" id="IPR015927">
    <property type="entry name" value="Peptidase_S24_S26A/B/C"/>
</dbReference>
<dbReference type="InterPro" id="IPR010982">
    <property type="entry name" value="Lambda_DNA-bd_dom_sf"/>
</dbReference>
<feature type="domain" description="Peptidase S24/S26A/S26B/S26C" evidence="4">
    <location>
        <begin position="94"/>
        <end position="209"/>
    </location>
</feature>
<evidence type="ECO:0000256" key="3">
    <source>
        <dbReference type="ARBA" id="ARBA00023163"/>
    </source>
</evidence>
<evidence type="ECO:0000256" key="1">
    <source>
        <dbReference type="ARBA" id="ARBA00023015"/>
    </source>
</evidence>
<proteinExistence type="predicted"/>
<keyword evidence="3" id="KW-0804">Transcription</keyword>
<dbReference type="Gene3D" id="2.10.109.10">
    <property type="entry name" value="Umud Fragment, subunit A"/>
    <property type="match status" value="1"/>
</dbReference>
<accession>A0ABP9DT52</accession>
<sequence length="219" mass="24615">MSDISLRIREIKEYKNLNNSTFGELLGYSDVAIGKVSNGSSKPKFEMMEAIVKKIPEINPTWLLTGEGKMLKNIAFEENSDTSNQQGIPFFELRAEAGFPGNGIDGKISPDAYYRLPDDFKGDNVFVTDVWGDSMSPQYNSGDKIICRLIDSLTFIQWGRAYVIDTFSQGILLKTLRVADQEDAVKCVSENKEKYDPFLLPKKEIKKIALVLALLRKEG</sequence>
<dbReference type="EMBL" id="BAABJX010000065">
    <property type="protein sequence ID" value="GAA4851129.1"/>
    <property type="molecule type" value="Genomic_DNA"/>
</dbReference>
<protein>
    <recommendedName>
        <fullName evidence="4">Peptidase S24/S26A/S26B/S26C domain-containing protein</fullName>
    </recommendedName>
</protein>
<dbReference type="SUPFAM" id="SSF47413">
    <property type="entry name" value="lambda repressor-like DNA-binding domains"/>
    <property type="match status" value="1"/>
</dbReference>
<dbReference type="InterPro" id="IPR036286">
    <property type="entry name" value="LexA/Signal_pep-like_sf"/>
</dbReference>
<evidence type="ECO:0000259" key="4">
    <source>
        <dbReference type="Pfam" id="PF00717"/>
    </source>
</evidence>
<comment type="caution">
    <text evidence="5">The sequence shown here is derived from an EMBL/GenBank/DDBJ whole genome shotgun (WGS) entry which is preliminary data.</text>
</comment>
<keyword evidence="2" id="KW-0238">DNA-binding</keyword>
<organism evidence="5 6">
    <name type="scientific">Algivirga pacifica</name>
    <dbReference type="NCBI Taxonomy" id="1162670"/>
    <lineage>
        <taxon>Bacteria</taxon>
        <taxon>Pseudomonadati</taxon>
        <taxon>Bacteroidota</taxon>
        <taxon>Cytophagia</taxon>
        <taxon>Cytophagales</taxon>
        <taxon>Flammeovirgaceae</taxon>
        <taxon>Algivirga</taxon>
    </lineage>
</organism>
<gene>
    <name evidence="5" type="ORF">GCM10023331_39770</name>
</gene>
<evidence type="ECO:0000313" key="6">
    <source>
        <dbReference type="Proteomes" id="UP001500298"/>
    </source>
</evidence>
<dbReference type="SUPFAM" id="SSF51306">
    <property type="entry name" value="LexA/Signal peptidase"/>
    <property type="match status" value="1"/>
</dbReference>
<evidence type="ECO:0000256" key="2">
    <source>
        <dbReference type="ARBA" id="ARBA00023125"/>
    </source>
</evidence>
<keyword evidence="6" id="KW-1185">Reference proteome</keyword>
<name>A0ABP9DT52_9BACT</name>
<evidence type="ECO:0000313" key="5">
    <source>
        <dbReference type="EMBL" id="GAA4851129.1"/>
    </source>
</evidence>
<dbReference type="Proteomes" id="UP001500298">
    <property type="component" value="Unassembled WGS sequence"/>
</dbReference>
<reference evidence="6" key="1">
    <citation type="journal article" date="2019" name="Int. J. Syst. Evol. Microbiol.">
        <title>The Global Catalogue of Microorganisms (GCM) 10K type strain sequencing project: providing services to taxonomists for standard genome sequencing and annotation.</title>
        <authorList>
            <consortium name="The Broad Institute Genomics Platform"/>
            <consortium name="The Broad Institute Genome Sequencing Center for Infectious Disease"/>
            <person name="Wu L."/>
            <person name="Ma J."/>
        </authorList>
    </citation>
    <scope>NUCLEOTIDE SEQUENCE [LARGE SCALE GENOMIC DNA]</scope>
    <source>
        <strain evidence="6">JCM 18326</strain>
    </source>
</reference>
<dbReference type="Pfam" id="PF00717">
    <property type="entry name" value="Peptidase_S24"/>
    <property type="match status" value="1"/>
</dbReference>